<reference evidence="10 12" key="1">
    <citation type="submission" date="2019-09" db="EMBL/GenBank/DDBJ databases">
        <title>Butyricimonas paravirosa DSM 105722 (=214-4 = JCM 18677 = CCUG 65563).</title>
        <authorList>
            <person name="Le Roy T."/>
            <person name="Cani P.D."/>
        </authorList>
    </citation>
    <scope>NUCLEOTIDE SEQUENCE [LARGE SCALE GENOMIC DNA]</scope>
    <source>
        <strain evidence="10 12">DSM 105722</strain>
    </source>
</reference>
<dbReference type="AlphaFoldDB" id="A0A7X5YH59"/>
<evidence type="ECO:0000313" key="11">
    <source>
        <dbReference type="Proteomes" id="UP000576368"/>
    </source>
</evidence>
<dbReference type="RefSeq" id="WP_118303096.1">
    <property type="nucleotide sequence ID" value="NZ_BMPA01000001.1"/>
</dbReference>
<dbReference type="PROSITE" id="PS51257">
    <property type="entry name" value="PROKAR_LIPOPROTEIN"/>
    <property type="match status" value="1"/>
</dbReference>
<dbReference type="EMBL" id="JAATLI010000011">
    <property type="protein sequence ID" value="NJC19532.1"/>
    <property type="molecule type" value="Genomic_DNA"/>
</dbReference>
<evidence type="ECO:0000313" key="12">
    <source>
        <dbReference type="Proteomes" id="UP001302374"/>
    </source>
</evidence>
<evidence type="ECO:0000256" key="4">
    <source>
        <dbReference type="ARBA" id="ARBA00023136"/>
    </source>
</evidence>
<dbReference type="Gene3D" id="2.60.40.2100">
    <property type="match status" value="1"/>
</dbReference>
<evidence type="ECO:0000256" key="6">
    <source>
        <dbReference type="ARBA" id="ARBA00023237"/>
    </source>
</evidence>
<proteinExistence type="inferred from homology"/>
<feature type="signal peptide" evidence="8">
    <location>
        <begin position="1"/>
        <end position="22"/>
    </location>
</feature>
<evidence type="ECO:0000256" key="8">
    <source>
        <dbReference type="SAM" id="SignalP"/>
    </source>
</evidence>
<evidence type="ECO:0000256" key="2">
    <source>
        <dbReference type="ARBA" id="ARBA00007248"/>
    </source>
</evidence>
<dbReference type="GeneID" id="86892320"/>
<evidence type="ECO:0000313" key="10">
    <source>
        <dbReference type="EMBL" id="WOF13214.1"/>
    </source>
</evidence>
<keyword evidence="5" id="KW-0564">Palmitate</keyword>
<gene>
    <name evidence="10" type="ORF">F1644_13475</name>
    <name evidence="9" type="ORF">GGR15_003166</name>
</gene>
<evidence type="ECO:0000256" key="3">
    <source>
        <dbReference type="ARBA" id="ARBA00022729"/>
    </source>
</evidence>
<protein>
    <submittedName>
        <fullName evidence="10">FimB/Mfa2 family fimbrial subunit</fullName>
    </submittedName>
</protein>
<dbReference type="Proteomes" id="UP001302374">
    <property type="component" value="Chromosome"/>
</dbReference>
<keyword evidence="12" id="KW-1185">Reference proteome</keyword>
<organism evidence="9 11">
    <name type="scientific">Butyricimonas paravirosa</name>
    <dbReference type="NCBI Taxonomy" id="1472417"/>
    <lineage>
        <taxon>Bacteria</taxon>
        <taxon>Pseudomonadati</taxon>
        <taxon>Bacteroidota</taxon>
        <taxon>Bacteroidia</taxon>
        <taxon>Bacteroidales</taxon>
        <taxon>Odoribacteraceae</taxon>
        <taxon>Butyricimonas</taxon>
    </lineage>
</organism>
<keyword evidence="4" id="KW-0472">Membrane</keyword>
<dbReference type="InterPro" id="IPR014941">
    <property type="entry name" value="FimB/Mfa2/Mfa3"/>
</dbReference>
<dbReference type="Pfam" id="PF08842">
    <property type="entry name" value="Mfa2"/>
    <property type="match status" value="1"/>
</dbReference>
<comment type="subcellular location">
    <subcellularLocation>
        <location evidence="1">Cell outer membrane</location>
    </subcellularLocation>
</comment>
<sequence length="290" mass="32674">MKIFNKLLFMLLAVGMFSSCIKEDMDDCPKYSVNTLSLSYKGDGTAEIFNEKIERVVMYVFDKNEQLVTTRELTKDELAQRSVCLPELEPGTYRVTCFGNLIKDQVNDLYCGDCDKIYCAAPGYFKKETISSNDPLYYSSLELTVTEEDQNRELLFASSHYKVLVEVAGVPAESNLSLEVCGVLPYTNFENKAGGNPVDYKLDTEYSDGQFNALSNIMRHSDHSAVDVCVRDVNGNEIAKINLAEFLRANPEIDCSKHEVLIPIHFEFKSVGVEIGVPDWFVVPDVKPEF</sequence>
<keyword evidence="3 8" id="KW-0732">Signal</keyword>
<name>A0A7X5YH59_9BACT</name>
<evidence type="ECO:0000256" key="5">
    <source>
        <dbReference type="ARBA" id="ARBA00023139"/>
    </source>
</evidence>
<dbReference type="EMBL" id="CP043839">
    <property type="protein sequence ID" value="WOF13214.1"/>
    <property type="molecule type" value="Genomic_DNA"/>
</dbReference>
<dbReference type="GO" id="GO:0009279">
    <property type="term" value="C:cell outer membrane"/>
    <property type="evidence" value="ECO:0007669"/>
    <property type="project" value="UniProtKB-SubCell"/>
</dbReference>
<accession>A0A7X5YH59</accession>
<dbReference type="Proteomes" id="UP000576368">
    <property type="component" value="Unassembled WGS sequence"/>
</dbReference>
<reference evidence="9 11" key="2">
    <citation type="submission" date="2020-03" db="EMBL/GenBank/DDBJ databases">
        <title>Genomic Encyclopedia of Type Strains, Phase IV (KMG-IV): sequencing the most valuable type-strain genomes for metagenomic binning, comparative biology and taxonomic classification.</title>
        <authorList>
            <person name="Goeker M."/>
        </authorList>
    </citation>
    <scope>NUCLEOTIDE SEQUENCE [LARGE SCALE GENOMIC DNA]</scope>
    <source>
        <strain evidence="9 11">DSM 105722</strain>
    </source>
</reference>
<evidence type="ECO:0000256" key="1">
    <source>
        <dbReference type="ARBA" id="ARBA00004442"/>
    </source>
</evidence>
<keyword evidence="6" id="KW-0998">Cell outer membrane</keyword>
<feature type="chain" id="PRO_5030546756" evidence="8">
    <location>
        <begin position="23"/>
        <end position="290"/>
    </location>
</feature>
<evidence type="ECO:0000256" key="7">
    <source>
        <dbReference type="ARBA" id="ARBA00023288"/>
    </source>
</evidence>
<comment type="similarity">
    <text evidence="2">Belongs to the bacteroidetes fimbrillin superfamily. FimB/Mfa2 family.</text>
</comment>
<keyword evidence="7" id="KW-0449">Lipoprotein</keyword>
<evidence type="ECO:0000313" key="9">
    <source>
        <dbReference type="EMBL" id="NJC19532.1"/>
    </source>
</evidence>